<feature type="transmembrane region" description="Helical" evidence="1">
    <location>
        <begin position="6"/>
        <end position="27"/>
    </location>
</feature>
<evidence type="ECO:0000313" key="4">
    <source>
        <dbReference type="Proteomes" id="UP000308181"/>
    </source>
</evidence>
<proteinExistence type="predicted"/>
<gene>
    <name evidence="3" type="ORF">FA046_03545</name>
</gene>
<organism evidence="3 4">
    <name type="scientific">Pedobacter cryophilus</name>
    <dbReference type="NCBI Taxonomy" id="2571271"/>
    <lineage>
        <taxon>Bacteria</taxon>
        <taxon>Pseudomonadati</taxon>
        <taxon>Bacteroidota</taxon>
        <taxon>Sphingobacteriia</taxon>
        <taxon>Sphingobacteriales</taxon>
        <taxon>Sphingobacteriaceae</taxon>
        <taxon>Pedobacter</taxon>
    </lineage>
</organism>
<keyword evidence="1" id="KW-0472">Membrane</keyword>
<feature type="domain" description="DUF6249" evidence="2">
    <location>
        <begin position="10"/>
        <end position="115"/>
    </location>
</feature>
<dbReference type="EMBL" id="SWBP01000001">
    <property type="protein sequence ID" value="TKC00762.1"/>
    <property type="molecule type" value="Genomic_DNA"/>
</dbReference>
<dbReference type="OrthoDB" id="678489at2"/>
<dbReference type="Pfam" id="PF19762">
    <property type="entry name" value="DUF6249"/>
    <property type="match status" value="1"/>
</dbReference>
<sequence length="121" mass="13459">MDKNVVVFIVPIVMFICTAAVIFGLRYMSNKERMAMIEKGMEIGSSKAPSQPYKNLKWGLLLIGAGLGLFLAFVLDNSVFNNADQWGNKENEPIYFSLIAIFGGLGLFVSYLIEKKEALTK</sequence>
<keyword evidence="4" id="KW-1185">Reference proteome</keyword>
<feature type="transmembrane region" description="Helical" evidence="1">
    <location>
        <begin position="56"/>
        <end position="74"/>
    </location>
</feature>
<dbReference type="Proteomes" id="UP000308181">
    <property type="component" value="Unassembled WGS sequence"/>
</dbReference>
<dbReference type="AlphaFoldDB" id="A0A4U1C5W9"/>
<feature type="transmembrane region" description="Helical" evidence="1">
    <location>
        <begin position="94"/>
        <end position="113"/>
    </location>
</feature>
<reference evidence="3 4" key="1">
    <citation type="submission" date="2019-04" db="EMBL/GenBank/DDBJ databases">
        <title>Pedobacter sp. AR-3-17 sp. nov., isolated from Arctic soil.</title>
        <authorList>
            <person name="Dahal R.H."/>
            <person name="Kim D.-U."/>
        </authorList>
    </citation>
    <scope>NUCLEOTIDE SEQUENCE [LARGE SCALE GENOMIC DNA]</scope>
    <source>
        <strain evidence="3 4">AR-3-17</strain>
    </source>
</reference>
<protein>
    <recommendedName>
        <fullName evidence="2">DUF6249 domain-containing protein</fullName>
    </recommendedName>
</protein>
<comment type="caution">
    <text evidence="3">The sequence shown here is derived from an EMBL/GenBank/DDBJ whole genome shotgun (WGS) entry which is preliminary data.</text>
</comment>
<evidence type="ECO:0000313" key="3">
    <source>
        <dbReference type="EMBL" id="TKC00762.1"/>
    </source>
</evidence>
<accession>A0A4U1C5W9</accession>
<keyword evidence="1" id="KW-1133">Transmembrane helix</keyword>
<name>A0A4U1C5W9_9SPHI</name>
<keyword evidence="1" id="KW-0812">Transmembrane</keyword>
<dbReference type="InterPro" id="IPR046216">
    <property type="entry name" value="DUF6249"/>
</dbReference>
<evidence type="ECO:0000256" key="1">
    <source>
        <dbReference type="SAM" id="Phobius"/>
    </source>
</evidence>
<evidence type="ECO:0000259" key="2">
    <source>
        <dbReference type="Pfam" id="PF19762"/>
    </source>
</evidence>
<dbReference type="RefSeq" id="WP_136824968.1">
    <property type="nucleotide sequence ID" value="NZ_SWBP01000001.1"/>
</dbReference>